<keyword evidence="3" id="KW-0479">Metal-binding</keyword>
<dbReference type="SUPFAM" id="SSF46626">
    <property type="entry name" value="Cytochrome c"/>
    <property type="match status" value="1"/>
</dbReference>
<dbReference type="PROSITE" id="PS51007">
    <property type="entry name" value="CYTC"/>
    <property type="match status" value="1"/>
</dbReference>
<sequence>MKVRYLAAMTLALTVSAGALAEDGQALYKKSGCSACHALNKKNVGPAFTEVAAKYAGDSTAQARLEKKVRSGGAGSFGSMPMPPAPAAVSDDSIKTLVAWILTQK</sequence>
<dbReference type="InterPro" id="IPR009056">
    <property type="entry name" value="Cyt_c-like_dom"/>
</dbReference>
<dbReference type="AlphaFoldDB" id="E6QNF8"/>
<gene>
    <name evidence="7" type="primary">nirM</name>
    <name evidence="7" type="ORF">CARN6_2288</name>
</gene>
<dbReference type="EMBL" id="CABQ01000271">
    <property type="protein sequence ID" value="CBI08779.1"/>
    <property type="molecule type" value="Genomic_DNA"/>
</dbReference>
<reference evidence="7" key="1">
    <citation type="submission" date="2009-10" db="EMBL/GenBank/DDBJ databases">
        <title>Diversity of trophic interactions inside an arsenic-rich microbial ecosystem.</title>
        <authorList>
            <person name="Bertin P.N."/>
            <person name="Heinrich-Salmeron A."/>
            <person name="Pelletier E."/>
            <person name="Goulhen-Chollet F."/>
            <person name="Arsene-Ploetze F."/>
            <person name="Gallien S."/>
            <person name="Calteau A."/>
            <person name="Vallenet D."/>
            <person name="Casiot C."/>
            <person name="Chane-Woon-Ming B."/>
            <person name="Giloteaux L."/>
            <person name="Barakat M."/>
            <person name="Bonnefoy V."/>
            <person name="Bruneel O."/>
            <person name="Chandler M."/>
            <person name="Cleiss J."/>
            <person name="Duran R."/>
            <person name="Elbaz-Poulichet F."/>
            <person name="Fonknechten N."/>
            <person name="Lauga B."/>
            <person name="Mornico D."/>
            <person name="Ortet P."/>
            <person name="Schaeffer C."/>
            <person name="Siguier P."/>
            <person name="Alexander Thil Smith A."/>
            <person name="Van Dorsselaer A."/>
            <person name="Weissenbach J."/>
            <person name="Medigue C."/>
            <person name="Le Paslier D."/>
        </authorList>
    </citation>
    <scope>NUCLEOTIDE SEQUENCE</scope>
</reference>
<feature type="domain" description="Cytochrome c" evidence="6">
    <location>
        <begin position="19"/>
        <end position="105"/>
    </location>
</feature>
<evidence type="ECO:0000313" key="7">
    <source>
        <dbReference type="EMBL" id="CBI08779.1"/>
    </source>
</evidence>
<keyword evidence="2" id="KW-0349">Heme</keyword>
<name>E6QNF8_9ZZZZ</name>
<dbReference type="Pfam" id="PF00034">
    <property type="entry name" value="Cytochrom_C"/>
    <property type="match status" value="1"/>
</dbReference>
<dbReference type="Gene3D" id="1.10.760.10">
    <property type="entry name" value="Cytochrome c-like domain"/>
    <property type="match status" value="1"/>
</dbReference>
<keyword evidence="5" id="KW-0408">Iron</keyword>
<proteinExistence type="predicted"/>
<comment type="caution">
    <text evidence="7">The sequence shown here is derived from an EMBL/GenBank/DDBJ whole genome shotgun (WGS) entry which is preliminary data.</text>
</comment>
<evidence type="ECO:0000256" key="1">
    <source>
        <dbReference type="ARBA" id="ARBA00022448"/>
    </source>
</evidence>
<dbReference type="GO" id="GO:0020037">
    <property type="term" value="F:heme binding"/>
    <property type="evidence" value="ECO:0007669"/>
    <property type="project" value="InterPro"/>
</dbReference>
<keyword evidence="4" id="KW-0249">Electron transport</keyword>
<evidence type="ECO:0000256" key="3">
    <source>
        <dbReference type="ARBA" id="ARBA00022723"/>
    </source>
</evidence>
<dbReference type="GO" id="GO:0005506">
    <property type="term" value="F:iron ion binding"/>
    <property type="evidence" value="ECO:0007669"/>
    <property type="project" value="InterPro"/>
</dbReference>
<dbReference type="InterPro" id="IPR002324">
    <property type="entry name" value="Cyt_c_ID"/>
</dbReference>
<dbReference type="InterPro" id="IPR036909">
    <property type="entry name" value="Cyt_c-like_dom_sf"/>
</dbReference>
<keyword evidence="1" id="KW-0813">Transport</keyword>
<evidence type="ECO:0000256" key="2">
    <source>
        <dbReference type="ARBA" id="ARBA00022617"/>
    </source>
</evidence>
<evidence type="ECO:0000259" key="6">
    <source>
        <dbReference type="PROSITE" id="PS51007"/>
    </source>
</evidence>
<dbReference type="GO" id="GO:0009055">
    <property type="term" value="F:electron transfer activity"/>
    <property type="evidence" value="ECO:0007669"/>
    <property type="project" value="InterPro"/>
</dbReference>
<dbReference type="PRINTS" id="PR00606">
    <property type="entry name" value="CYTCHROMECID"/>
</dbReference>
<evidence type="ECO:0000256" key="5">
    <source>
        <dbReference type="ARBA" id="ARBA00023004"/>
    </source>
</evidence>
<protein>
    <submittedName>
        <fullName evidence="7">Cytochrome c-551 (Cytochrome c551) (Cytochrome C8)</fullName>
    </submittedName>
</protein>
<organism evidence="7">
    <name type="scientific">mine drainage metagenome</name>
    <dbReference type="NCBI Taxonomy" id="410659"/>
    <lineage>
        <taxon>unclassified sequences</taxon>
        <taxon>metagenomes</taxon>
        <taxon>ecological metagenomes</taxon>
    </lineage>
</organism>
<accession>E6QNF8</accession>
<evidence type="ECO:0000256" key="4">
    <source>
        <dbReference type="ARBA" id="ARBA00022982"/>
    </source>
</evidence>